<comment type="caution">
    <text evidence="3">The sequence shown here is derived from an EMBL/GenBank/DDBJ whole genome shotgun (WGS) entry which is preliminary data.</text>
</comment>
<proteinExistence type="predicted"/>
<dbReference type="Proteomes" id="UP000241201">
    <property type="component" value="Unassembled WGS sequence"/>
</dbReference>
<evidence type="ECO:0000313" key="3">
    <source>
        <dbReference type="EMBL" id="PST39803.1"/>
    </source>
</evidence>
<feature type="coiled-coil region" evidence="1">
    <location>
        <begin position="420"/>
        <end position="461"/>
    </location>
</feature>
<keyword evidence="1" id="KW-0175">Coiled coil</keyword>
<dbReference type="Pfam" id="PF04230">
    <property type="entry name" value="PS_pyruv_trans"/>
    <property type="match status" value="1"/>
</dbReference>
<evidence type="ECO:0000313" key="4">
    <source>
        <dbReference type="Proteomes" id="UP000241201"/>
    </source>
</evidence>
<dbReference type="PANTHER" id="PTHR36836">
    <property type="entry name" value="COLANIC ACID BIOSYNTHESIS PROTEIN WCAK"/>
    <property type="match status" value="1"/>
</dbReference>
<accession>A0A2T3FX36</accession>
<dbReference type="EMBL" id="PYLP01000011">
    <property type="protein sequence ID" value="PST39803.1"/>
    <property type="molecule type" value="Genomic_DNA"/>
</dbReference>
<evidence type="ECO:0000256" key="1">
    <source>
        <dbReference type="SAM" id="Coils"/>
    </source>
</evidence>
<name>A0A2T3FX36_9FIRM</name>
<organism evidence="3 4">
    <name type="scientific">Faecalibacillus faecis</name>
    <dbReference type="NCBI Taxonomy" id="1982628"/>
    <lineage>
        <taxon>Bacteria</taxon>
        <taxon>Bacillati</taxon>
        <taxon>Bacillota</taxon>
        <taxon>Erysipelotrichia</taxon>
        <taxon>Erysipelotrichales</taxon>
        <taxon>Coprobacillaceae</taxon>
        <taxon>Faecalibacillus</taxon>
    </lineage>
</organism>
<dbReference type="InterPro" id="IPR007345">
    <property type="entry name" value="Polysacch_pyruvyl_Trfase"/>
</dbReference>
<dbReference type="RefSeq" id="WP_106988288.1">
    <property type="nucleotide sequence ID" value="NZ_DBGCOW010000015.1"/>
</dbReference>
<dbReference type="PANTHER" id="PTHR36836:SF1">
    <property type="entry name" value="COLANIC ACID BIOSYNTHESIS PROTEIN WCAK"/>
    <property type="match status" value="1"/>
</dbReference>
<dbReference type="GeneID" id="77471235"/>
<reference evidence="4" key="1">
    <citation type="submission" date="2018-03" db="EMBL/GenBank/DDBJ databases">
        <title>Lachnoclostridium SNUG30370 gen.nov., sp.nov., isolated from human faeces.</title>
        <authorList>
            <person name="Seo B."/>
            <person name="Jeon K."/>
            <person name="Ko G."/>
        </authorList>
    </citation>
    <scope>NUCLEOTIDE SEQUENCE [LARGE SCALE GENOMIC DNA]</scope>
    <source>
        <strain evidence="4">SNUG30370</strain>
    </source>
</reference>
<keyword evidence="4" id="KW-1185">Reference proteome</keyword>
<sequence length="477" mass="55860">MKKYNIAFTGVFDIENYGDHLFPLIFREKMKKKGIDCELFLFSPIGDVQQGYQQNYEVYPLYKLQELHDRYHFDAVIVGGGGILHYASGKQLLDKNSTEFVDYKVFETWVIPSLFAYNNKVKLIWNLPGGFHEFDYFYKPLTRCLCTTVDYMSVRDQYTKDILTSCNIPADKIYTCLDSAFIMKILFKKEDLMSIKNKIIQSDSYVIYHANIHLPENEIPELVENLYKLKCEGHDIVLLPIAYTHNDQAILNRINEYSINTYGEDGAFTVLGENLNMMDIMSLLACCKLYIGVSFHGAVTALSFSNSAIGYDYMHNGKTKDLFKTLNIPQYYITNSHELEKTIQSIKTEGCHVELDQKIVNINHHFDNMCHILEEDYKEKDRNQFYLEFSQAIFEINNFYEKCKNYDDITDQLSHLDQLARATHIQLENLKYEHQQLQDKYLETVNQLEQTTAQLQKIQNTVLYKGYHKVKRVFKNK</sequence>
<gene>
    <name evidence="3" type="ORF">C7U55_09045</name>
</gene>
<protein>
    <recommendedName>
        <fullName evidence="2">Polysaccharide pyruvyl transferase domain-containing protein</fullName>
    </recommendedName>
</protein>
<feature type="domain" description="Polysaccharide pyruvyl transferase" evidence="2">
    <location>
        <begin position="16"/>
        <end position="313"/>
    </location>
</feature>
<evidence type="ECO:0000259" key="2">
    <source>
        <dbReference type="Pfam" id="PF04230"/>
    </source>
</evidence>
<dbReference type="AlphaFoldDB" id="A0A2T3FX36"/>